<organism evidence="1">
    <name type="scientific">marine metagenome</name>
    <dbReference type="NCBI Taxonomy" id="408172"/>
    <lineage>
        <taxon>unclassified sequences</taxon>
        <taxon>metagenomes</taxon>
        <taxon>ecological metagenomes</taxon>
    </lineage>
</organism>
<gene>
    <name evidence="1" type="ORF">METZ01_LOCUS478640</name>
</gene>
<proteinExistence type="predicted"/>
<dbReference type="EMBL" id="UINC01204870">
    <property type="protein sequence ID" value="SVE25786.1"/>
    <property type="molecule type" value="Genomic_DNA"/>
</dbReference>
<reference evidence="1" key="1">
    <citation type="submission" date="2018-05" db="EMBL/GenBank/DDBJ databases">
        <authorList>
            <person name="Lanie J.A."/>
            <person name="Ng W.-L."/>
            <person name="Kazmierczak K.M."/>
            <person name="Andrzejewski T.M."/>
            <person name="Davidsen T.M."/>
            <person name="Wayne K.J."/>
            <person name="Tettelin H."/>
            <person name="Glass J.I."/>
            <person name="Rusch D."/>
            <person name="Podicherti R."/>
            <person name="Tsui H.-C.T."/>
            <person name="Winkler M.E."/>
        </authorList>
    </citation>
    <scope>NUCLEOTIDE SEQUENCE</scope>
</reference>
<sequence>MSHPNWKRVVIKVGSALISPNQQGC</sequence>
<name>A0A383C003_9ZZZZ</name>
<feature type="non-terminal residue" evidence="1">
    <location>
        <position position="25"/>
    </location>
</feature>
<dbReference type="AlphaFoldDB" id="A0A383C003"/>
<protein>
    <submittedName>
        <fullName evidence="1">Uncharacterized protein</fullName>
    </submittedName>
</protein>
<evidence type="ECO:0000313" key="1">
    <source>
        <dbReference type="EMBL" id="SVE25786.1"/>
    </source>
</evidence>
<accession>A0A383C003</accession>